<accession>A0A8E2DVB8</accession>
<evidence type="ECO:0000313" key="4">
    <source>
        <dbReference type="Proteomes" id="UP000250043"/>
    </source>
</evidence>
<protein>
    <submittedName>
        <fullName evidence="3">Uncharacterized protein</fullName>
    </submittedName>
</protein>
<evidence type="ECO:0000313" key="3">
    <source>
        <dbReference type="EMBL" id="OCH96282.1"/>
    </source>
</evidence>
<keyword evidence="1" id="KW-1133">Transmembrane helix</keyword>
<name>A0A8E2DVB8_9APHY</name>
<reference evidence="3 4" key="1">
    <citation type="submission" date="2016-07" db="EMBL/GenBank/DDBJ databases">
        <title>Draft genome of the white-rot fungus Obba rivulosa 3A-2.</title>
        <authorList>
            <consortium name="DOE Joint Genome Institute"/>
            <person name="Miettinen O."/>
            <person name="Riley R."/>
            <person name="Acob R."/>
            <person name="Barry K."/>
            <person name="Cullen D."/>
            <person name="De Vries R."/>
            <person name="Hainaut M."/>
            <person name="Hatakka A."/>
            <person name="Henrissat B."/>
            <person name="Hilden K."/>
            <person name="Kuo R."/>
            <person name="Labutti K."/>
            <person name="Lipzen A."/>
            <person name="Makela M.R."/>
            <person name="Sandor L."/>
            <person name="Spatafora J.W."/>
            <person name="Grigoriev I.V."/>
            <person name="Hibbett D.S."/>
        </authorList>
    </citation>
    <scope>NUCLEOTIDE SEQUENCE [LARGE SCALE GENOMIC DNA]</scope>
    <source>
        <strain evidence="3 4">3A-2</strain>
    </source>
</reference>
<feature type="transmembrane region" description="Helical" evidence="1">
    <location>
        <begin position="37"/>
        <end position="59"/>
    </location>
</feature>
<feature type="chain" id="PRO_5034217535" evidence="2">
    <location>
        <begin position="22"/>
        <end position="161"/>
    </location>
</feature>
<keyword evidence="4" id="KW-1185">Reference proteome</keyword>
<proteinExistence type="predicted"/>
<keyword evidence="1" id="KW-0812">Transmembrane</keyword>
<keyword evidence="2" id="KW-0732">Signal</keyword>
<organism evidence="3 4">
    <name type="scientific">Obba rivulosa</name>
    <dbReference type="NCBI Taxonomy" id="1052685"/>
    <lineage>
        <taxon>Eukaryota</taxon>
        <taxon>Fungi</taxon>
        <taxon>Dikarya</taxon>
        <taxon>Basidiomycota</taxon>
        <taxon>Agaricomycotina</taxon>
        <taxon>Agaricomycetes</taxon>
        <taxon>Polyporales</taxon>
        <taxon>Gelatoporiaceae</taxon>
        <taxon>Obba</taxon>
    </lineage>
</organism>
<evidence type="ECO:0000256" key="2">
    <source>
        <dbReference type="SAM" id="SignalP"/>
    </source>
</evidence>
<dbReference type="Proteomes" id="UP000250043">
    <property type="component" value="Unassembled WGS sequence"/>
</dbReference>
<gene>
    <name evidence="3" type="ORF">OBBRIDRAFT_230519</name>
</gene>
<dbReference type="AlphaFoldDB" id="A0A8E2DVB8"/>
<sequence length="161" mass="15679">MYSGSVGRAALLAALVLTAQAQSTFRHRTTRLAGGAIAGVVIGCVAFALLFCICCMFLLRRRRIARNGGGGTGGFMPFGRQFAAGPAAGYNGAGGYNGNPEAGYGAPSGAGVGAGPETGYATGPGIAGESTFGRYGGAGNAAPAGGYAPPPGPPPAAHTKV</sequence>
<evidence type="ECO:0000256" key="1">
    <source>
        <dbReference type="SAM" id="Phobius"/>
    </source>
</evidence>
<keyword evidence="1" id="KW-0472">Membrane</keyword>
<dbReference type="EMBL" id="KV722331">
    <property type="protein sequence ID" value="OCH96282.1"/>
    <property type="molecule type" value="Genomic_DNA"/>
</dbReference>
<feature type="signal peptide" evidence="2">
    <location>
        <begin position="1"/>
        <end position="21"/>
    </location>
</feature>